<feature type="compositionally biased region" description="Low complexity" evidence="2">
    <location>
        <begin position="169"/>
        <end position="180"/>
    </location>
</feature>
<feature type="region of interest" description="Disordered" evidence="2">
    <location>
        <begin position="123"/>
        <end position="184"/>
    </location>
</feature>
<dbReference type="PANTHER" id="PTHR46148">
    <property type="entry name" value="CHROMO DOMAIN-CONTAINING PROTEIN"/>
    <property type="match status" value="1"/>
</dbReference>
<organism evidence="4">
    <name type="scientific">Tanacetum cinerariifolium</name>
    <name type="common">Dalmatian daisy</name>
    <name type="synonym">Chrysanthemum cinerariifolium</name>
    <dbReference type="NCBI Taxonomy" id="118510"/>
    <lineage>
        <taxon>Eukaryota</taxon>
        <taxon>Viridiplantae</taxon>
        <taxon>Streptophyta</taxon>
        <taxon>Embryophyta</taxon>
        <taxon>Tracheophyta</taxon>
        <taxon>Spermatophyta</taxon>
        <taxon>Magnoliopsida</taxon>
        <taxon>eudicotyledons</taxon>
        <taxon>Gunneridae</taxon>
        <taxon>Pentapetalae</taxon>
        <taxon>asterids</taxon>
        <taxon>campanulids</taxon>
        <taxon>Asterales</taxon>
        <taxon>Asteraceae</taxon>
        <taxon>Asteroideae</taxon>
        <taxon>Anthemideae</taxon>
        <taxon>Anthemidinae</taxon>
        <taxon>Tanacetum</taxon>
    </lineage>
</organism>
<reference evidence="4" key="1">
    <citation type="journal article" date="2019" name="Sci. Rep.">
        <title>Draft genome of Tanacetum cinerariifolium, the natural source of mosquito coil.</title>
        <authorList>
            <person name="Yamashiro T."/>
            <person name="Shiraishi A."/>
            <person name="Satake H."/>
            <person name="Nakayama K."/>
        </authorList>
    </citation>
    <scope>NUCLEOTIDE SEQUENCE</scope>
</reference>
<keyword evidence="4" id="KW-0695">RNA-directed DNA polymerase</keyword>
<name>A0A6L2L3Y1_TANCI</name>
<dbReference type="GO" id="GO:0003964">
    <property type="term" value="F:RNA-directed DNA polymerase activity"/>
    <property type="evidence" value="ECO:0007669"/>
    <property type="project" value="UniProtKB-KW"/>
</dbReference>
<dbReference type="PANTHER" id="PTHR46148:SF59">
    <property type="entry name" value="NUCLEOTIDYLTRANSFERASE, RIBONUCLEASE H"/>
    <property type="match status" value="1"/>
</dbReference>
<comment type="caution">
    <text evidence="4">The sequence shown here is derived from an EMBL/GenBank/DDBJ whole genome shotgun (WGS) entry which is preliminary data.</text>
</comment>
<keyword evidence="4" id="KW-0548">Nucleotidyltransferase</keyword>
<feature type="coiled-coil region" evidence="1">
    <location>
        <begin position="288"/>
        <end position="315"/>
    </location>
</feature>
<evidence type="ECO:0000256" key="1">
    <source>
        <dbReference type="SAM" id="Coils"/>
    </source>
</evidence>
<protein>
    <submittedName>
        <fullName evidence="4">Putative reverse transcriptase domain-containing protein</fullName>
    </submittedName>
</protein>
<feature type="compositionally biased region" description="Acidic residues" evidence="2">
    <location>
        <begin position="127"/>
        <end position="145"/>
    </location>
</feature>
<keyword evidence="1" id="KW-0175">Coiled coil</keyword>
<evidence type="ECO:0000313" key="4">
    <source>
        <dbReference type="EMBL" id="GEU56603.1"/>
    </source>
</evidence>
<feature type="domain" description="Tf2-1-like SH3-like" evidence="3">
    <location>
        <begin position="3"/>
        <end position="66"/>
    </location>
</feature>
<dbReference type="AlphaFoldDB" id="A0A6L2L3Y1"/>
<gene>
    <name evidence="4" type="ORF">Tci_028581</name>
</gene>
<dbReference type="InterPro" id="IPR056924">
    <property type="entry name" value="SH3_Tf2-1"/>
</dbReference>
<keyword evidence="4" id="KW-0808">Transferase</keyword>
<sequence>MWDRVLLKVSPWKGVVRFGKNEKLAPRYVGPFEIVECVGPVAYRLKLPQELSCVHNVFHVSNLKKCLADSDLQVPLEEIKIDDRLYFMEEAVEIVDRMFGSICISLEAQTTSAGLILHVKDEVAEDPREEPEEEFEEDPEEDPEENLEKELEVEAEDDVPLPVTLSVGSSITSPPLSESSSDTKDVAPIVSNEALEMPPIGSLYEVGGPSSVSPFPPFYLHGREIARLDDNTELLLSNVKYLEQCEQKRKAEMEANSFKISKVKKCMKEIGRDLGDEMQFSNLVENGVTKLEDKYQEKAEEMEKMKKRLGTLETNYALELSDQMGERKHSTIYRLGCQRDLDEVLWMYAQMMVLMGQLLLGNLNLSNRRDHLVVPSSPSINMFNSF</sequence>
<dbReference type="EMBL" id="BKCJ010003689">
    <property type="protein sequence ID" value="GEU56603.1"/>
    <property type="molecule type" value="Genomic_DNA"/>
</dbReference>
<evidence type="ECO:0000256" key="2">
    <source>
        <dbReference type="SAM" id="MobiDB-lite"/>
    </source>
</evidence>
<dbReference type="Pfam" id="PF24626">
    <property type="entry name" value="SH3_Tf2-1"/>
    <property type="match status" value="1"/>
</dbReference>
<proteinExistence type="predicted"/>
<accession>A0A6L2L3Y1</accession>
<evidence type="ECO:0000259" key="3">
    <source>
        <dbReference type="Pfam" id="PF24626"/>
    </source>
</evidence>